<sequence length="12" mass="1439">MVYELPFQPFPA</sequence>
<organism evidence="1 3">
    <name type="scientific">Didymodactylos carnosus</name>
    <dbReference type="NCBI Taxonomy" id="1234261"/>
    <lineage>
        <taxon>Eukaryota</taxon>
        <taxon>Metazoa</taxon>
        <taxon>Spiralia</taxon>
        <taxon>Gnathifera</taxon>
        <taxon>Rotifera</taxon>
        <taxon>Eurotatoria</taxon>
        <taxon>Bdelloidea</taxon>
        <taxon>Philodinida</taxon>
        <taxon>Philodinidae</taxon>
        <taxon>Didymodactylos</taxon>
    </lineage>
</organism>
<reference evidence="1" key="1">
    <citation type="submission" date="2021-02" db="EMBL/GenBank/DDBJ databases">
        <authorList>
            <person name="Nowell W R."/>
        </authorList>
    </citation>
    <scope>NUCLEOTIDE SEQUENCE</scope>
</reference>
<accession>A0A814Z3L4</accession>
<evidence type="ECO:0000313" key="2">
    <source>
        <dbReference type="EMBL" id="CAF3999961.1"/>
    </source>
</evidence>
<dbReference type="Proteomes" id="UP000663829">
    <property type="component" value="Unassembled WGS sequence"/>
</dbReference>
<evidence type="ECO:0000313" key="3">
    <source>
        <dbReference type="Proteomes" id="UP000663829"/>
    </source>
</evidence>
<proteinExistence type="predicted"/>
<keyword evidence="3" id="KW-1185">Reference proteome</keyword>
<gene>
    <name evidence="1" type="ORF">GPM918_LOCUS25500</name>
    <name evidence="2" type="ORF">SRO942_LOCUS25505</name>
</gene>
<comment type="caution">
    <text evidence="1">The sequence shown here is derived from an EMBL/GenBank/DDBJ whole genome shotgun (WGS) entry which is preliminary data.</text>
</comment>
<name>A0A814Z3L4_9BILA</name>
<dbReference type="EMBL" id="CAJNOQ010009922">
    <property type="protein sequence ID" value="CAF1237664.1"/>
    <property type="molecule type" value="Genomic_DNA"/>
</dbReference>
<dbReference type="EMBL" id="CAJOBC010009926">
    <property type="protein sequence ID" value="CAF3999961.1"/>
    <property type="molecule type" value="Genomic_DNA"/>
</dbReference>
<evidence type="ECO:0000313" key="1">
    <source>
        <dbReference type="EMBL" id="CAF1237664.1"/>
    </source>
</evidence>
<feature type="non-terminal residue" evidence="1">
    <location>
        <position position="12"/>
    </location>
</feature>
<protein>
    <submittedName>
        <fullName evidence="1">Uncharacterized protein</fullName>
    </submittedName>
</protein>
<dbReference type="Proteomes" id="UP000681722">
    <property type="component" value="Unassembled WGS sequence"/>
</dbReference>